<feature type="transmembrane region" description="Helical" evidence="8">
    <location>
        <begin position="440"/>
        <end position="458"/>
    </location>
</feature>
<feature type="transmembrane region" description="Helical" evidence="8">
    <location>
        <begin position="46"/>
        <end position="67"/>
    </location>
</feature>
<feature type="transmembrane region" description="Helical" evidence="8">
    <location>
        <begin position="479"/>
        <end position="495"/>
    </location>
</feature>
<keyword evidence="10" id="KW-1185">Reference proteome</keyword>
<dbReference type="NCBIfam" id="NF038066">
    <property type="entry name" value="MptB"/>
    <property type="match status" value="1"/>
</dbReference>
<dbReference type="EMBL" id="JACJID010000010">
    <property type="protein sequence ID" value="MBA8931949.1"/>
    <property type="molecule type" value="Genomic_DNA"/>
</dbReference>
<organism evidence="9 10">
    <name type="scientific">Kutzneria viridogrisea</name>
    <dbReference type="NCBI Taxonomy" id="47990"/>
    <lineage>
        <taxon>Bacteria</taxon>
        <taxon>Bacillati</taxon>
        <taxon>Actinomycetota</taxon>
        <taxon>Actinomycetes</taxon>
        <taxon>Pseudonocardiales</taxon>
        <taxon>Pseudonocardiaceae</taxon>
        <taxon>Kutzneria</taxon>
    </lineage>
</organism>
<feature type="transmembrane region" description="Helical" evidence="8">
    <location>
        <begin position="416"/>
        <end position="434"/>
    </location>
</feature>
<evidence type="ECO:0000256" key="1">
    <source>
        <dbReference type="ARBA" id="ARBA00004141"/>
    </source>
</evidence>
<evidence type="ECO:0000256" key="8">
    <source>
        <dbReference type="SAM" id="Phobius"/>
    </source>
</evidence>
<dbReference type="Proteomes" id="UP000517916">
    <property type="component" value="Unassembled WGS sequence"/>
</dbReference>
<dbReference type="RefSeq" id="WP_025357187.1">
    <property type="nucleotide sequence ID" value="NZ_BAAABQ010000027.1"/>
</dbReference>
<feature type="transmembrane region" description="Helical" evidence="8">
    <location>
        <begin position="507"/>
        <end position="526"/>
    </location>
</feature>
<accession>A0ABR6BYF7</accession>
<proteinExistence type="inferred from homology"/>
<sequence length="551" mass="58329">MLVARLKHLVTWLAGDPRQPVLTPVEQTPVRLDRAERRQLDGIRRFGTVGSLLMACGGLGAGASPVINPLPGVPMLGLFPRIPTVAIASAFTGMAMLVLAWLWLGRFTWPGRPRLLSRAQMDRTLVMWTVPLVLVPPMFSQDVYSYLAQSWAVDKGLDPYTSGAAAGLGPDDVLAQNVPTIWRDTPSPYGPLFLTLGRLVTSISGTNVVIGVLLERVLMLIGLGLIVWALPRLARRFGVPPISAIWLGAANPLVIFHLVVGVHNEALGIGLMLAGFVIALHRLPAVEPGDPVPPLGRHELLGLLAGAVVITLGAGIKIPALVALGFLGVMIARRWGGTFRQLVWAGAALVGIAGLVTAGITVASGLGWGWTGTLNGGTIVLSWLSPVTLVGLAASGAGIALQLGNHTNAIVGTIRFLGWLVFAGGSALVLWRSFKGRYSAMYGMGLVLVLFVVFGPVVQPWYVLWPIIPLATAVTNPRFRLWATVICALVAIVTPPTGSTFDGRVFVLPQSAVAAIVLTAILLLLVRGRLPAREPRGKDAEVRPVTAEPVG</sequence>
<comment type="subcellular location">
    <subcellularLocation>
        <location evidence="1">Membrane</location>
        <topology evidence="1">Multi-pass membrane protein</topology>
    </subcellularLocation>
</comment>
<feature type="transmembrane region" description="Helical" evidence="8">
    <location>
        <begin position="266"/>
        <end position="283"/>
    </location>
</feature>
<evidence type="ECO:0000256" key="7">
    <source>
        <dbReference type="ARBA" id="ARBA00043987"/>
    </source>
</evidence>
<evidence type="ECO:0000256" key="6">
    <source>
        <dbReference type="ARBA" id="ARBA00023136"/>
    </source>
</evidence>
<feature type="transmembrane region" description="Helical" evidence="8">
    <location>
        <begin position="342"/>
        <end position="363"/>
    </location>
</feature>
<evidence type="ECO:0000313" key="9">
    <source>
        <dbReference type="EMBL" id="MBA8931949.1"/>
    </source>
</evidence>
<feature type="transmembrane region" description="Helical" evidence="8">
    <location>
        <begin position="240"/>
        <end position="259"/>
    </location>
</feature>
<comment type="caution">
    <text evidence="9">The sequence shown here is derived from an EMBL/GenBank/DDBJ whole genome shotgun (WGS) entry which is preliminary data.</text>
</comment>
<dbReference type="Pfam" id="PF26314">
    <property type="entry name" value="MptA_B_family"/>
    <property type="match status" value="1"/>
</dbReference>
<keyword evidence="2 9" id="KW-0328">Glycosyltransferase</keyword>
<evidence type="ECO:0000256" key="5">
    <source>
        <dbReference type="ARBA" id="ARBA00022989"/>
    </source>
</evidence>
<feature type="transmembrane region" description="Helical" evidence="8">
    <location>
        <begin position="303"/>
        <end position="330"/>
    </location>
</feature>
<evidence type="ECO:0000256" key="3">
    <source>
        <dbReference type="ARBA" id="ARBA00022679"/>
    </source>
</evidence>
<protein>
    <submittedName>
        <fullName evidence="9">Alpha-1,6-mannosyltransferase</fullName>
        <ecNumber evidence="9">2.4.1.-</ecNumber>
    </submittedName>
</protein>
<dbReference type="InterPro" id="IPR049829">
    <property type="entry name" value="MptA/B-like"/>
</dbReference>
<name>A0ABR6BYF7_9PSEU</name>
<feature type="transmembrane region" description="Helical" evidence="8">
    <location>
        <begin position="217"/>
        <end position="234"/>
    </location>
</feature>
<evidence type="ECO:0000256" key="2">
    <source>
        <dbReference type="ARBA" id="ARBA00022676"/>
    </source>
</evidence>
<evidence type="ECO:0000313" key="10">
    <source>
        <dbReference type="Proteomes" id="UP000517916"/>
    </source>
</evidence>
<keyword evidence="4 8" id="KW-0812">Transmembrane</keyword>
<feature type="transmembrane region" description="Helical" evidence="8">
    <location>
        <begin position="383"/>
        <end position="404"/>
    </location>
</feature>
<dbReference type="GO" id="GO:0016757">
    <property type="term" value="F:glycosyltransferase activity"/>
    <property type="evidence" value="ECO:0007669"/>
    <property type="project" value="UniProtKB-KW"/>
</dbReference>
<keyword evidence="6 8" id="KW-0472">Membrane</keyword>
<gene>
    <name evidence="9" type="ORF">BC739_009208</name>
</gene>
<keyword evidence="3 9" id="KW-0808">Transferase</keyword>
<comment type="similarity">
    <text evidence="7">Belongs to the MptA/B family.</text>
</comment>
<dbReference type="EC" id="2.4.1.-" evidence="9"/>
<keyword evidence="5 8" id="KW-1133">Transmembrane helix</keyword>
<feature type="transmembrane region" description="Helical" evidence="8">
    <location>
        <begin position="82"/>
        <end position="104"/>
    </location>
</feature>
<evidence type="ECO:0000256" key="4">
    <source>
        <dbReference type="ARBA" id="ARBA00022692"/>
    </source>
</evidence>
<reference evidence="9 10" key="1">
    <citation type="submission" date="2020-08" db="EMBL/GenBank/DDBJ databases">
        <title>Genomic Encyclopedia of Archaeal and Bacterial Type Strains, Phase II (KMG-II): from individual species to whole genera.</title>
        <authorList>
            <person name="Goeker M."/>
        </authorList>
    </citation>
    <scope>NUCLEOTIDE SEQUENCE [LARGE SCALE GENOMIC DNA]</scope>
    <source>
        <strain evidence="9 10">DSM 43850</strain>
    </source>
</reference>